<keyword evidence="3" id="KW-1185">Reference proteome</keyword>
<evidence type="ECO:0000256" key="1">
    <source>
        <dbReference type="SAM" id="MobiDB-lite"/>
    </source>
</evidence>
<evidence type="ECO:0000313" key="2">
    <source>
        <dbReference type="EMBL" id="KAK7550652.1"/>
    </source>
</evidence>
<accession>A0ABR1MIR6</accession>
<dbReference type="Proteomes" id="UP001365128">
    <property type="component" value="Unassembled WGS sequence"/>
</dbReference>
<feature type="region of interest" description="Disordered" evidence="1">
    <location>
        <begin position="114"/>
        <end position="140"/>
    </location>
</feature>
<dbReference type="EMBL" id="JBBPDW010000007">
    <property type="protein sequence ID" value="KAK7550652.1"/>
    <property type="molecule type" value="Genomic_DNA"/>
</dbReference>
<name>A0ABR1MIR6_9PEZI</name>
<proteinExistence type="predicted"/>
<comment type="caution">
    <text evidence="2">The sequence shown here is derived from an EMBL/GenBank/DDBJ whole genome shotgun (WGS) entry which is preliminary data.</text>
</comment>
<reference evidence="2 3" key="1">
    <citation type="submission" date="2024-04" db="EMBL/GenBank/DDBJ databases">
        <title>Phyllosticta paracitricarpa is synonymous to the EU quarantine fungus P. citricarpa based on phylogenomic analyses.</title>
        <authorList>
            <consortium name="Lawrence Berkeley National Laboratory"/>
            <person name="Van Ingen-Buijs V.A."/>
            <person name="Van Westerhoven A.C."/>
            <person name="Haridas S."/>
            <person name="Skiadas P."/>
            <person name="Martin F."/>
            <person name="Groenewald J.Z."/>
            <person name="Crous P.W."/>
            <person name="Seidl M.F."/>
        </authorList>
    </citation>
    <scope>NUCLEOTIDE SEQUENCE [LARGE SCALE GENOMIC DNA]</scope>
    <source>
        <strain evidence="2 3">CBS 122670</strain>
    </source>
</reference>
<protein>
    <submittedName>
        <fullName evidence="2">Uncharacterized protein</fullName>
    </submittedName>
</protein>
<sequence>MSERTPRHSYTSMRPNVDDEKRRDAKDVSERTPSHTVARHGRLNQTPGPMSHRPDRFHHGRESATNAHPRSFAIRRSTSAAQCRLQRGSDGASALALLLSLAVSSSSSTHASAIAAAAPPNDPHAGTSQSKGFSTPGQACPADAVSRWNAAIHRSKNEDEPSCKKAPHRDQCDQCVVGFATAMTACIGAYTASVSACFARYWGVELGWGGAGL</sequence>
<evidence type="ECO:0000313" key="3">
    <source>
        <dbReference type="Proteomes" id="UP001365128"/>
    </source>
</evidence>
<gene>
    <name evidence="2" type="ORF">IWX46DRAFT_579059</name>
</gene>
<feature type="compositionally biased region" description="Polar residues" evidence="1">
    <location>
        <begin position="126"/>
        <end position="137"/>
    </location>
</feature>
<feature type="compositionally biased region" description="Basic and acidic residues" evidence="1">
    <location>
        <begin position="16"/>
        <end position="33"/>
    </location>
</feature>
<organism evidence="2 3">
    <name type="scientific">Phyllosticta citricarpa</name>
    <dbReference type="NCBI Taxonomy" id="55181"/>
    <lineage>
        <taxon>Eukaryota</taxon>
        <taxon>Fungi</taxon>
        <taxon>Dikarya</taxon>
        <taxon>Ascomycota</taxon>
        <taxon>Pezizomycotina</taxon>
        <taxon>Dothideomycetes</taxon>
        <taxon>Dothideomycetes incertae sedis</taxon>
        <taxon>Botryosphaeriales</taxon>
        <taxon>Phyllostictaceae</taxon>
        <taxon>Phyllosticta</taxon>
    </lineage>
</organism>
<feature type="region of interest" description="Disordered" evidence="1">
    <location>
        <begin position="1"/>
        <end position="71"/>
    </location>
</feature>